<dbReference type="InterPro" id="IPR001451">
    <property type="entry name" value="Hexapep"/>
</dbReference>
<evidence type="ECO:0008006" key="2">
    <source>
        <dbReference type="Google" id="ProtNLM"/>
    </source>
</evidence>
<proteinExistence type="predicted"/>
<dbReference type="Gene3D" id="2.160.10.10">
    <property type="entry name" value="Hexapeptide repeat proteins"/>
    <property type="match status" value="1"/>
</dbReference>
<dbReference type="InterPro" id="IPR047324">
    <property type="entry name" value="LbH_gamma_CA-like"/>
</dbReference>
<dbReference type="InterPro" id="IPR011004">
    <property type="entry name" value="Trimer_LpxA-like_sf"/>
</dbReference>
<reference evidence="1" key="1">
    <citation type="submission" date="2018-05" db="EMBL/GenBank/DDBJ databases">
        <authorList>
            <person name="Lanie J.A."/>
            <person name="Ng W.-L."/>
            <person name="Kazmierczak K.M."/>
            <person name="Andrzejewski T.M."/>
            <person name="Davidsen T.M."/>
            <person name="Wayne K.J."/>
            <person name="Tettelin H."/>
            <person name="Glass J.I."/>
            <person name="Rusch D."/>
            <person name="Podicherti R."/>
            <person name="Tsui H.-C.T."/>
            <person name="Winkler M.E."/>
        </authorList>
    </citation>
    <scope>NUCLEOTIDE SEQUENCE</scope>
</reference>
<feature type="non-terminal residue" evidence="1">
    <location>
        <position position="1"/>
    </location>
</feature>
<protein>
    <recommendedName>
        <fullName evidence="2">Gamma carbonic anhydrase family protein</fullName>
    </recommendedName>
</protein>
<evidence type="ECO:0000313" key="1">
    <source>
        <dbReference type="EMBL" id="SVB79318.1"/>
    </source>
</evidence>
<organism evidence="1">
    <name type="scientific">marine metagenome</name>
    <dbReference type="NCBI Taxonomy" id="408172"/>
    <lineage>
        <taxon>unclassified sequences</taxon>
        <taxon>metagenomes</taxon>
        <taxon>ecological metagenomes</taxon>
    </lineage>
</organism>
<dbReference type="Pfam" id="PF00132">
    <property type="entry name" value="Hexapep"/>
    <property type="match status" value="1"/>
</dbReference>
<dbReference type="CDD" id="cd04645">
    <property type="entry name" value="LbH_gamma_CA_like"/>
    <property type="match status" value="1"/>
</dbReference>
<sequence length="151" mass="15903">VLGKVELARDSSVWFGAVLRGDTELISIGEGSNIQDCAVLHTDLGFPLTIGKNVTVGHHAMLHGCTIDDGSLVGVNAVVLNGAKIGSGCLIASNALITEGMEVPDGSIVMGSPGKIKGYLDEDKKKGLLLSAKHYVQNYKRFKLELTKVEG</sequence>
<name>A0A382GW64_9ZZZZ</name>
<dbReference type="EMBL" id="UINC01057781">
    <property type="protein sequence ID" value="SVB79318.1"/>
    <property type="molecule type" value="Genomic_DNA"/>
</dbReference>
<accession>A0A382GW64</accession>
<gene>
    <name evidence="1" type="ORF">METZ01_LOCUS232172</name>
</gene>
<dbReference type="SUPFAM" id="SSF51161">
    <property type="entry name" value="Trimeric LpxA-like enzymes"/>
    <property type="match status" value="1"/>
</dbReference>
<dbReference type="PANTHER" id="PTHR13061:SF29">
    <property type="entry name" value="GAMMA CARBONIC ANHYDRASE-LIKE 1, MITOCHONDRIAL-RELATED"/>
    <property type="match status" value="1"/>
</dbReference>
<dbReference type="AlphaFoldDB" id="A0A382GW64"/>
<dbReference type="PANTHER" id="PTHR13061">
    <property type="entry name" value="DYNACTIN SUBUNIT P25"/>
    <property type="match status" value="1"/>
</dbReference>
<dbReference type="InterPro" id="IPR050484">
    <property type="entry name" value="Transf_Hexapept/Carb_Anhydrase"/>
</dbReference>